<feature type="compositionally biased region" description="Gly residues" evidence="1">
    <location>
        <begin position="391"/>
        <end position="401"/>
    </location>
</feature>
<feature type="compositionally biased region" description="Gly residues" evidence="1">
    <location>
        <begin position="333"/>
        <end position="359"/>
    </location>
</feature>
<evidence type="ECO:0000313" key="2">
    <source>
        <dbReference type="EMBL" id="NEW33017.1"/>
    </source>
</evidence>
<feature type="compositionally biased region" description="Low complexity" evidence="1">
    <location>
        <begin position="316"/>
        <end position="332"/>
    </location>
</feature>
<dbReference type="AlphaFoldDB" id="A0A6P1CMA5"/>
<feature type="compositionally biased region" description="Low complexity" evidence="1">
    <location>
        <begin position="279"/>
        <end position="291"/>
    </location>
</feature>
<gene>
    <name evidence="2" type="ORF">GV791_10675</name>
</gene>
<evidence type="ECO:0008006" key="4">
    <source>
        <dbReference type="Google" id="ProtNLM"/>
    </source>
</evidence>
<evidence type="ECO:0000256" key="1">
    <source>
        <dbReference type="SAM" id="MobiDB-lite"/>
    </source>
</evidence>
<feature type="compositionally biased region" description="Pro residues" evidence="1">
    <location>
        <begin position="246"/>
        <end position="261"/>
    </location>
</feature>
<dbReference type="RefSeq" id="WP_163844087.1">
    <property type="nucleotide sequence ID" value="NZ_JAAGVB010000013.1"/>
</dbReference>
<name>A0A6P1CMA5_9NOCA</name>
<feature type="compositionally biased region" description="Basic and acidic residues" evidence="1">
    <location>
        <begin position="410"/>
        <end position="424"/>
    </location>
</feature>
<feature type="region of interest" description="Disordered" evidence="1">
    <location>
        <begin position="229"/>
        <end position="453"/>
    </location>
</feature>
<comment type="caution">
    <text evidence="2">The sequence shown here is derived from an EMBL/GenBank/DDBJ whole genome shotgun (WGS) entry which is preliminary data.</text>
</comment>
<accession>A0A6P1CMA5</accession>
<evidence type="ECO:0000313" key="3">
    <source>
        <dbReference type="Proteomes" id="UP000471166"/>
    </source>
</evidence>
<dbReference type="EMBL" id="JAAGVB010000013">
    <property type="protein sequence ID" value="NEW33017.1"/>
    <property type="molecule type" value="Genomic_DNA"/>
</dbReference>
<dbReference type="Proteomes" id="UP000471166">
    <property type="component" value="Unassembled WGS sequence"/>
</dbReference>
<feature type="compositionally biased region" description="Low complexity" evidence="1">
    <location>
        <begin position="360"/>
        <end position="384"/>
    </location>
</feature>
<protein>
    <recommendedName>
        <fullName evidence="4">PPE domain-containing protein</fullName>
    </recommendedName>
</protein>
<sequence length="453" mass="46102">MAVNIIPTFIEVGQAIGRMVLDGPINDLKRTAAAFGIAHGDASPDATMARNRIDEIKRNGLDVTSQESQVRTYENLHAMDPQKLYDNTQAMNLTTVVQIHEMWEGIRNRMEVDQQRFGPQMQKAIAEKWQGAGAAAAANGIGEYAGKSQNLVGSVQIMAEKVKLIRSAMELVRPAVPPPPDDNIVVSAASWIPGPTWRADEKLENSSKNSAIRVLENVLYPAVKETDTEVPLVPPPHNPIHEPNQPVVPPPGRGWEPPPGKSGPEPGGPGGENGKPEEPGSTGEEPTTPAGANTPSLLDDSALGSTTPAGLGSPQPSTAAAGMSAPGSSGLPGSTGIGAGGGLGSGGSGSGGPGLGGVAPGVPGVGRSLPGQPGAAAGPGPAGASTNSAGRGAGMRGGMPGMMGAPGARGGKDDERESDSKIKEYLVTQENGEELTGLGEAHRAKTVPPVLGE</sequence>
<organism evidence="2 3">
    <name type="scientific">Nocardia cyriacigeorgica</name>
    <dbReference type="NCBI Taxonomy" id="135487"/>
    <lineage>
        <taxon>Bacteria</taxon>
        <taxon>Bacillati</taxon>
        <taxon>Actinomycetota</taxon>
        <taxon>Actinomycetes</taxon>
        <taxon>Mycobacteriales</taxon>
        <taxon>Nocardiaceae</taxon>
        <taxon>Nocardia</taxon>
    </lineage>
</organism>
<reference evidence="2 3" key="1">
    <citation type="submission" date="2020-01" db="EMBL/GenBank/DDBJ databases">
        <title>Genetics and antimicrobial susceptibilities of Nocardia species isolated from the soil; a comparison with species isolated from humans.</title>
        <authorList>
            <person name="Carrasco G."/>
            <person name="Monzon S."/>
            <person name="Sansegundo M."/>
            <person name="Garcia E."/>
            <person name="Garrido N."/>
            <person name="Medina M.J."/>
            <person name="Villalon P."/>
            <person name="Ramirez-Arocha A.C."/>
            <person name="Jimenez P."/>
            <person name="Cuesta I."/>
            <person name="Valdezate S."/>
        </authorList>
    </citation>
    <scope>NUCLEOTIDE SEQUENCE [LARGE SCALE GENOMIC DNA]</scope>
    <source>
        <strain evidence="2 3">CNM20110626</strain>
    </source>
</reference>
<proteinExistence type="predicted"/>